<dbReference type="PANTHER" id="PTHR37473">
    <property type="entry name" value="EF-HAND DOMAIN-CONTAINING PROTEIN"/>
    <property type="match status" value="1"/>
</dbReference>
<feature type="region of interest" description="Disordered" evidence="2">
    <location>
        <begin position="1"/>
        <end position="59"/>
    </location>
</feature>
<keyword evidence="1" id="KW-0175">Coiled coil</keyword>
<feature type="coiled-coil region" evidence="1">
    <location>
        <begin position="68"/>
        <end position="274"/>
    </location>
</feature>
<organism evidence="3">
    <name type="scientific">Chrysotila carterae</name>
    <name type="common">Marine alga</name>
    <name type="synonym">Syracosphaera carterae</name>
    <dbReference type="NCBI Taxonomy" id="13221"/>
    <lineage>
        <taxon>Eukaryota</taxon>
        <taxon>Haptista</taxon>
        <taxon>Haptophyta</taxon>
        <taxon>Prymnesiophyceae</taxon>
        <taxon>Isochrysidales</taxon>
        <taxon>Isochrysidaceae</taxon>
        <taxon>Chrysotila</taxon>
    </lineage>
</organism>
<sequence length="274" mass="32029">MSGASPDETATQRTPPIRLDASEQDVYDMLHEPPSEKNMGQGNMALQSSQMSCGSLTSNPMLNAKLTRKKVQQDMELLSNRIERLRAEEQRAKQKVLETKMRGQEIISLQKRNEQAAAAKELQRRLEQEALNAEVQKQQRKKAEHRNALKQTFNAMHSAKRQQVELERRIKHENAELLKQTKVAELERVRRNREIIREQQKETKERFERQRQAHQEFLAQDFIGMIAMEDKRREEVEAEIAVLEVEERQHIERLRALQEEQRAAYDALEEALAS</sequence>
<dbReference type="EMBL" id="HBIZ01060344">
    <property type="protein sequence ID" value="CAE0784955.1"/>
    <property type="molecule type" value="Transcribed_RNA"/>
</dbReference>
<protein>
    <submittedName>
        <fullName evidence="3">Uncharacterized protein</fullName>
    </submittedName>
</protein>
<gene>
    <name evidence="3" type="ORF">PCAR00345_LOCUS37663</name>
</gene>
<dbReference type="AlphaFoldDB" id="A0A7S4FB16"/>
<reference evidence="3" key="1">
    <citation type="submission" date="2021-01" db="EMBL/GenBank/DDBJ databases">
        <authorList>
            <person name="Corre E."/>
            <person name="Pelletier E."/>
            <person name="Niang G."/>
            <person name="Scheremetjew M."/>
            <person name="Finn R."/>
            <person name="Kale V."/>
            <person name="Holt S."/>
            <person name="Cochrane G."/>
            <person name="Meng A."/>
            <person name="Brown T."/>
            <person name="Cohen L."/>
        </authorList>
    </citation>
    <scope>NUCLEOTIDE SEQUENCE</scope>
    <source>
        <strain evidence="3">CCMP645</strain>
    </source>
</reference>
<feature type="compositionally biased region" description="Polar residues" evidence="2">
    <location>
        <begin position="38"/>
        <end position="59"/>
    </location>
</feature>
<proteinExistence type="predicted"/>
<accession>A0A7S4FB16</accession>
<evidence type="ECO:0000313" key="3">
    <source>
        <dbReference type="EMBL" id="CAE0784955.1"/>
    </source>
</evidence>
<evidence type="ECO:0000256" key="2">
    <source>
        <dbReference type="SAM" id="MobiDB-lite"/>
    </source>
</evidence>
<dbReference type="PANTHER" id="PTHR37473:SF1">
    <property type="entry name" value="EF-HAND DOMAIN-CONTAINING PROTEIN"/>
    <property type="match status" value="1"/>
</dbReference>
<evidence type="ECO:0000256" key="1">
    <source>
        <dbReference type="SAM" id="Coils"/>
    </source>
</evidence>
<name>A0A7S4FB16_CHRCT</name>